<dbReference type="AlphaFoldDB" id="A0A165F0I8"/>
<organism evidence="1 2">
    <name type="scientific">Calocera cornea HHB12733</name>
    <dbReference type="NCBI Taxonomy" id="1353952"/>
    <lineage>
        <taxon>Eukaryota</taxon>
        <taxon>Fungi</taxon>
        <taxon>Dikarya</taxon>
        <taxon>Basidiomycota</taxon>
        <taxon>Agaricomycotina</taxon>
        <taxon>Dacrymycetes</taxon>
        <taxon>Dacrymycetales</taxon>
        <taxon>Dacrymycetaceae</taxon>
        <taxon>Calocera</taxon>
    </lineage>
</organism>
<accession>A0A165F0I8</accession>
<keyword evidence="2" id="KW-1185">Reference proteome</keyword>
<dbReference type="EMBL" id="KV423986">
    <property type="protein sequence ID" value="KZT55931.1"/>
    <property type="molecule type" value="Genomic_DNA"/>
</dbReference>
<name>A0A165F0I8_9BASI</name>
<sequence length="150" mass="17204">MPVIRHFVATLRQMMLLSFPSLGLGSLALLVKPRTALLIMADQASQAYGQTPERREDRSDEVEVDCLLDIRQAGGHRSRTLTHEMRLDDEEDDEVERELQLMRKEKKEDDEGVTQMTEDMGDISVRTNWTVVEEAPVYNLSTILRQLSMN</sequence>
<evidence type="ECO:0000313" key="2">
    <source>
        <dbReference type="Proteomes" id="UP000076842"/>
    </source>
</evidence>
<proteinExistence type="predicted"/>
<dbReference type="InParanoid" id="A0A165F0I8"/>
<reference evidence="1 2" key="1">
    <citation type="journal article" date="2016" name="Mol. Biol. Evol.">
        <title>Comparative Genomics of Early-Diverging Mushroom-Forming Fungi Provides Insights into the Origins of Lignocellulose Decay Capabilities.</title>
        <authorList>
            <person name="Nagy L.G."/>
            <person name="Riley R."/>
            <person name="Tritt A."/>
            <person name="Adam C."/>
            <person name="Daum C."/>
            <person name="Floudas D."/>
            <person name="Sun H."/>
            <person name="Yadav J.S."/>
            <person name="Pangilinan J."/>
            <person name="Larsson K.H."/>
            <person name="Matsuura K."/>
            <person name="Barry K."/>
            <person name="Labutti K."/>
            <person name="Kuo R."/>
            <person name="Ohm R.A."/>
            <person name="Bhattacharya S.S."/>
            <person name="Shirouzu T."/>
            <person name="Yoshinaga Y."/>
            <person name="Martin F.M."/>
            <person name="Grigoriev I.V."/>
            <person name="Hibbett D.S."/>
        </authorList>
    </citation>
    <scope>NUCLEOTIDE SEQUENCE [LARGE SCALE GENOMIC DNA]</scope>
    <source>
        <strain evidence="1 2">HHB12733</strain>
    </source>
</reference>
<gene>
    <name evidence="1" type="ORF">CALCODRAFT_484363</name>
</gene>
<protein>
    <submittedName>
        <fullName evidence="1">Uncharacterized protein</fullName>
    </submittedName>
</protein>
<evidence type="ECO:0000313" key="1">
    <source>
        <dbReference type="EMBL" id="KZT55931.1"/>
    </source>
</evidence>
<dbReference type="Proteomes" id="UP000076842">
    <property type="component" value="Unassembled WGS sequence"/>
</dbReference>